<feature type="non-terminal residue" evidence="8">
    <location>
        <position position="199"/>
    </location>
</feature>
<evidence type="ECO:0000313" key="8">
    <source>
        <dbReference type="EMBL" id="GAG11956.1"/>
    </source>
</evidence>
<dbReference type="EMBL" id="BARS01022175">
    <property type="protein sequence ID" value="GAG11956.1"/>
    <property type="molecule type" value="Genomic_DNA"/>
</dbReference>
<keyword evidence="3" id="KW-1003">Cell membrane</keyword>
<comment type="caution">
    <text evidence="8">The sequence shown here is derived from an EMBL/GenBank/DDBJ whole genome shotgun (WGS) entry which is preliminary data.</text>
</comment>
<feature type="transmembrane region" description="Helical" evidence="7">
    <location>
        <begin position="108"/>
        <end position="133"/>
    </location>
</feature>
<proteinExistence type="predicted"/>
<dbReference type="SUPFAM" id="SSF161098">
    <property type="entry name" value="MetI-like"/>
    <property type="match status" value="1"/>
</dbReference>
<evidence type="ECO:0000256" key="2">
    <source>
        <dbReference type="ARBA" id="ARBA00022448"/>
    </source>
</evidence>
<dbReference type="PANTHER" id="PTHR43163">
    <property type="entry name" value="DIPEPTIDE TRANSPORT SYSTEM PERMEASE PROTEIN DPPB-RELATED"/>
    <property type="match status" value="1"/>
</dbReference>
<dbReference type="GO" id="GO:0005886">
    <property type="term" value="C:plasma membrane"/>
    <property type="evidence" value="ECO:0007669"/>
    <property type="project" value="UniProtKB-SubCell"/>
</dbReference>
<accession>X0WH04</accession>
<gene>
    <name evidence="8" type="ORF">S01H1_35480</name>
</gene>
<evidence type="ECO:0000256" key="1">
    <source>
        <dbReference type="ARBA" id="ARBA00004651"/>
    </source>
</evidence>
<dbReference type="InterPro" id="IPR035906">
    <property type="entry name" value="MetI-like_sf"/>
</dbReference>
<dbReference type="CDD" id="cd06261">
    <property type="entry name" value="TM_PBP2"/>
    <property type="match status" value="1"/>
</dbReference>
<keyword evidence="2" id="KW-0813">Transport</keyword>
<sequence>MTFSPERRAAAYVSSPQQVKDIPELVKQLGLDDPFYIQYMRWAKEICSFNFGWSLVAAKPVWNAFWYYFPITLELNLFAAPLIIIFGIWLGTQAGIHRDTFIDHSTRIFAIIGWSLPTFLFALIMLMVFYGYFDMFPPGIISDDLAIFIRENPDKFRQYTHMYTIDGILNGRLDITLDSLRHLAMPVFTQVVVKGEFRP</sequence>
<reference evidence="8" key="1">
    <citation type="journal article" date="2014" name="Front. Microbiol.">
        <title>High frequency of phylogenetically diverse reductive dehalogenase-homologous genes in deep subseafloor sedimentary metagenomes.</title>
        <authorList>
            <person name="Kawai M."/>
            <person name="Futagami T."/>
            <person name="Toyoda A."/>
            <person name="Takaki Y."/>
            <person name="Nishi S."/>
            <person name="Hori S."/>
            <person name="Arai W."/>
            <person name="Tsubouchi T."/>
            <person name="Morono Y."/>
            <person name="Uchiyama I."/>
            <person name="Ito T."/>
            <person name="Fujiyama A."/>
            <person name="Inagaki F."/>
            <person name="Takami H."/>
        </authorList>
    </citation>
    <scope>NUCLEOTIDE SEQUENCE</scope>
    <source>
        <strain evidence="8">Expedition CK06-06</strain>
    </source>
</reference>
<dbReference type="AlphaFoldDB" id="X0WH04"/>
<keyword evidence="4 7" id="KW-0812">Transmembrane</keyword>
<evidence type="ECO:0000256" key="7">
    <source>
        <dbReference type="SAM" id="Phobius"/>
    </source>
</evidence>
<keyword evidence="5 7" id="KW-1133">Transmembrane helix</keyword>
<evidence type="ECO:0000256" key="5">
    <source>
        <dbReference type="ARBA" id="ARBA00022989"/>
    </source>
</evidence>
<dbReference type="PANTHER" id="PTHR43163:SF6">
    <property type="entry name" value="DIPEPTIDE TRANSPORT SYSTEM PERMEASE PROTEIN DPPB-RELATED"/>
    <property type="match status" value="1"/>
</dbReference>
<evidence type="ECO:0000256" key="3">
    <source>
        <dbReference type="ARBA" id="ARBA00022475"/>
    </source>
</evidence>
<dbReference type="GO" id="GO:0055085">
    <property type="term" value="P:transmembrane transport"/>
    <property type="evidence" value="ECO:0007669"/>
    <property type="project" value="InterPro"/>
</dbReference>
<feature type="transmembrane region" description="Helical" evidence="7">
    <location>
        <begin position="49"/>
        <end position="69"/>
    </location>
</feature>
<dbReference type="InterPro" id="IPR000515">
    <property type="entry name" value="MetI-like"/>
</dbReference>
<comment type="subcellular location">
    <subcellularLocation>
        <location evidence="1">Cell membrane</location>
        <topology evidence="1">Multi-pass membrane protein</topology>
    </subcellularLocation>
</comment>
<keyword evidence="6 7" id="KW-0472">Membrane</keyword>
<feature type="transmembrane region" description="Helical" evidence="7">
    <location>
        <begin position="75"/>
        <end position="96"/>
    </location>
</feature>
<protein>
    <submittedName>
        <fullName evidence="8">Uncharacterized protein</fullName>
    </submittedName>
</protein>
<organism evidence="8">
    <name type="scientific">marine sediment metagenome</name>
    <dbReference type="NCBI Taxonomy" id="412755"/>
    <lineage>
        <taxon>unclassified sequences</taxon>
        <taxon>metagenomes</taxon>
        <taxon>ecological metagenomes</taxon>
    </lineage>
</organism>
<name>X0WH04_9ZZZZ</name>
<evidence type="ECO:0000256" key="4">
    <source>
        <dbReference type="ARBA" id="ARBA00022692"/>
    </source>
</evidence>
<evidence type="ECO:0000256" key="6">
    <source>
        <dbReference type="ARBA" id="ARBA00023136"/>
    </source>
</evidence>